<accession>A0A183AY89</accession>
<dbReference type="CDD" id="cd00109">
    <property type="entry name" value="Kunitz-type"/>
    <property type="match status" value="1"/>
</dbReference>
<evidence type="ECO:0000256" key="2">
    <source>
        <dbReference type="SAM" id="MobiDB-lite"/>
    </source>
</evidence>
<evidence type="ECO:0000256" key="1">
    <source>
        <dbReference type="ARBA" id="ARBA00023157"/>
    </source>
</evidence>
<dbReference type="OrthoDB" id="5950222at2759"/>
<evidence type="ECO:0000259" key="3">
    <source>
        <dbReference type="PROSITE" id="PS50279"/>
    </source>
</evidence>
<evidence type="ECO:0000313" key="5">
    <source>
        <dbReference type="Proteomes" id="UP000272942"/>
    </source>
</evidence>
<dbReference type="InterPro" id="IPR050098">
    <property type="entry name" value="TFPI/VKTCI-like"/>
</dbReference>
<dbReference type="InterPro" id="IPR036880">
    <property type="entry name" value="Kunitz_BPTI_sf"/>
</dbReference>
<feature type="domain" description="BPTI/Kunitz inhibitor" evidence="3">
    <location>
        <begin position="1"/>
        <end position="45"/>
    </location>
</feature>
<dbReference type="PROSITE" id="PS50279">
    <property type="entry name" value="BPTI_KUNITZ_2"/>
    <property type="match status" value="1"/>
</dbReference>
<protein>
    <submittedName>
        <fullName evidence="6">BPTI/Kunitz inhibitor domain-containing protein</fullName>
    </submittedName>
</protein>
<reference evidence="6" key="1">
    <citation type="submission" date="2016-06" db="UniProtKB">
        <authorList>
            <consortium name="WormBaseParasite"/>
        </authorList>
    </citation>
    <scope>IDENTIFICATION</scope>
</reference>
<dbReference type="Pfam" id="PF00014">
    <property type="entry name" value="Kunitz_BPTI"/>
    <property type="match status" value="1"/>
</dbReference>
<dbReference type="Proteomes" id="UP000272942">
    <property type="component" value="Unassembled WGS sequence"/>
</dbReference>
<dbReference type="EMBL" id="UZAN01051792">
    <property type="protein sequence ID" value="VDP89129.1"/>
    <property type="molecule type" value="Genomic_DNA"/>
</dbReference>
<feature type="compositionally biased region" description="Polar residues" evidence="2">
    <location>
        <begin position="228"/>
        <end position="240"/>
    </location>
</feature>
<proteinExistence type="predicted"/>
<dbReference type="PANTHER" id="PTHR10083">
    <property type="entry name" value="KUNITZ-TYPE PROTEASE INHIBITOR-RELATED"/>
    <property type="match status" value="1"/>
</dbReference>
<keyword evidence="1" id="KW-1015">Disulfide bond</keyword>
<sequence>MSTDSTYPKRYYFNQSTQMCEPFHFTGMLAHGNNFPTMATCNATCLFVPDIEAITMPAHSNEPIAQSDLADPTRSEVKRPGPNNWGARPQTTEANNSSKYPVVGSPSVENQTAFQSPCLTPLSSYGASELAKQTICDSEDIIRELGYRFRAIEHTDGTTNNGQLEGICELTLVPICLSEPKMVFGGLVDSRMRTIGRVFQTQAECEKTCLNNRRIRRSARDRDDSDNEQNTSTSEDTQQLEVLVESILEKSGYESGK</sequence>
<gene>
    <name evidence="4" type="ORF">ECPE_LOCUS11924</name>
</gene>
<name>A0A183AY89_9TREM</name>
<dbReference type="AlphaFoldDB" id="A0A183AY89"/>
<dbReference type="InterPro" id="IPR002223">
    <property type="entry name" value="Kunitz_BPTI"/>
</dbReference>
<evidence type="ECO:0000313" key="6">
    <source>
        <dbReference type="WBParaSite" id="ECPE_0001195901-mRNA-1"/>
    </source>
</evidence>
<dbReference type="SMART" id="SM00131">
    <property type="entry name" value="KU"/>
    <property type="match status" value="1"/>
</dbReference>
<keyword evidence="5" id="KW-1185">Reference proteome</keyword>
<dbReference type="GO" id="GO:0005615">
    <property type="term" value="C:extracellular space"/>
    <property type="evidence" value="ECO:0007669"/>
    <property type="project" value="TreeGrafter"/>
</dbReference>
<dbReference type="WBParaSite" id="ECPE_0001195901-mRNA-1">
    <property type="protein sequence ID" value="ECPE_0001195901-mRNA-1"/>
    <property type="gene ID" value="ECPE_0001195901"/>
</dbReference>
<dbReference type="Gene3D" id="4.10.410.10">
    <property type="entry name" value="Pancreatic trypsin inhibitor Kunitz domain"/>
    <property type="match status" value="1"/>
</dbReference>
<reference evidence="4 5" key="2">
    <citation type="submission" date="2018-11" db="EMBL/GenBank/DDBJ databases">
        <authorList>
            <consortium name="Pathogen Informatics"/>
        </authorList>
    </citation>
    <scope>NUCLEOTIDE SEQUENCE [LARGE SCALE GENOMIC DNA]</scope>
    <source>
        <strain evidence="4 5">Egypt</strain>
    </source>
</reference>
<dbReference type="SUPFAM" id="SSF57362">
    <property type="entry name" value="BPTI-like"/>
    <property type="match status" value="1"/>
</dbReference>
<evidence type="ECO:0000313" key="4">
    <source>
        <dbReference type="EMBL" id="VDP89129.1"/>
    </source>
</evidence>
<feature type="region of interest" description="Disordered" evidence="2">
    <location>
        <begin position="63"/>
        <end position="105"/>
    </location>
</feature>
<feature type="compositionally biased region" description="Polar residues" evidence="2">
    <location>
        <begin position="89"/>
        <end position="99"/>
    </location>
</feature>
<dbReference type="PANTHER" id="PTHR10083:SF374">
    <property type="entry name" value="BPTI_KUNITZ INHIBITOR DOMAIN-CONTAINING PROTEIN"/>
    <property type="match status" value="1"/>
</dbReference>
<organism evidence="6">
    <name type="scientific">Echinostoma caproni</name>
    <dbReference type="NCBI Taxonomy" id="27848"/>
    <lineage>
        <taxon>Eukaryota</taxon>
        <taxon>Metazoa</taxon>
        <taxon>Spiralia</taxon>
        <taxon>Lophotrochozoa</taxon>
        <taxon>Platyhelminthes</taxon>
        <taxon>Trematoda</taxon>
        <taxon>Digenea</taxon>
        <taxon>Plagiorchiida</taxon>
        <taxon>Echinostomata</taxon>
        <taxon>Echinostomatoidea</taxon>
        <taxon>Echinostomatidae</taxon>
        <taxon>Echinostoma</taxon>
    </lineage>
</organism>
<dbReference type="GO" id="GO:0004867">
    <property type="term" value="F:serine-type endopeptidase inhibitor activity"/>
    <property type="evidence" value="ECO:0007669"/>
    <property type="project" value="InterPro"/>
</dbReference>
<feature type="region of interest" description="Disordered" evidence="2">
    <location>
        <begin position="216"/>
        <end position="240"/>
    </location>
</feature>